<dbReference type="AlphaFoldDB" id="A0A5C1AN75"/>
<dbReference type="InterPro" id="IPR052346">
    <property type="entry name" value="O-mannosyl-transferase_TMTC"/>
</dbReference>
<dbReference type="RefSeq" id="WP_149112885.1">
    <property type="nucleotide sequence ID" value="NZ_CP042425.1"/>
</dbReference>
<dbReference type="InterPro" id="IPR011990">
    <property type="entry name" value="TPR-like_helical_dom_sf"/>
</dbReference>
<feature type="repeat" description="TPR" evidence="3">
    <location>
        <begin position="577"/>
        <end position="610"/>
    </location>
</feature>
<evidence type="ECO:0000313" key="5">
    <source>
        <dbReference type="EMBL" id="QEL18368.1"/>
    </source>
</evidence>
<dbReference type="Pfam" id="PF14559">
    <property type="entry name" value="TPR_19"/>
    <property type="match status" value="1"/>
</dbReference>
<feature type="repeat" description="TPR" evidence="3">
    <location>
        <begin position="509"/>
        <end position="542"/>
    </location>
</feature>
<evidence type="ECO:0000256" key="2">
    <source>
        <dbReference type="ARBA" id="ARBA00022803"/>
    </source>
</evidence>
<protein>
    <submittedName>
        <fullName evidence="5">TPR repeat-containing protein</fullName>
    </submittedName>
</protein>
<feature type="transmembrane region" description="Helical" evidence="4">
    <location>
        <begin position="222"/>
        <end position="244"/>
    </location>
</feature>
<dbReference type="KEGG" id="lrs:PX52LOC_05391"/>
<keyword evidence="6" id="KW-1185">Reference proteome</keyword>
<feature type="transmembrane region" description="Helical" evidence="4">
    <location>
        <begin position="193"/>
        <end position="210"/>
    </location>
</feature>
<feature type="repeat" description="TPR" evidence="3">
    <location>
        <begin position="430"/>
        <end position="463"/>
    </location>
</feature>
<keyword evidence="4" id="KW-1133">Transmembrane helix</keyword>
<dbReference type="EMBL" id="CP042425">
    <property type="protein sequence ID" value="QEL18368.1"/>
    <property type="molecule type" value="Genomic_DNA"/>
</dbReference>
<dbReference type="SMART" id="SM00028">
    <property type="entry name" value="TPR"/>
    <property type="match status" value="7"/>
</dbReference>
<dbReference type="Pfam" id="PF07719">
    <property type="entry name" value="TPR_2"/>
    <property type="match status" value="1"/>
</dbReference>
<evidence type="ECO:0000256" key="1">
    <source>
        <dbReference type="ARBA" id="ARBA00022737"/>
    </source>
</evidence>
<feature type="transmembrane region" description="Helical" evidence="4">
    <location>
        <begin position="79"/>
        <end position="100"/>
    </location>
</feature>
<evidence type="ECO:0000313" key="6">
    <source>
        <dbReference type="Proteomes" id="UP000324974"/>
    </source>
</evidence>
<evidence type="ECO:0000256" key="4">
    <source>
        <dbReference type="SAM" id="Phobius"/>
    </source>
</evidence>
<dbReference type="InterPro" id="IPR013105">
    <property type="entry name" value="TPR_2"/>
</dbReference>
<dbReference type="Gene3D" id="1.25.40.10">
    <property type="entry name" value="Tetratricopeptide repeat domain"/>
    <property type="match status" value="2"/>
</dbReference>
<feature type="transmembrane region" description="Helical" evidence="4">
    <location>
        <begin position="304"/>
        <end position="325"/>
    </location>
</feature>
<keyword evidence="2 3" id="KW-0802">TPR repeat</keyword>
<proteinExistence type="predicted"/>
<feature type="transmembrane region" description="Helical" evidence="4">
    <location>
        <begin position="112"/>
        <end position="131"/>
    </location>
</feature>
<accession>A0A5C1AN75</accession>
<sequence>MTPSPTPAWVAPLLLAMAVGTAYSIGMTGEFIFDDLAAIQNNVGIRDLGATVHELPRNLRPVTELSLAVNYSLGGAETWGYHAFNVAAHAVAAAVLFALVRRTLELPRVAGWAGRQGEWVAFAVALLWAVHPLNTQAVTYIIQRAQVLAGLFQFLMLYAFVRGATAERFRVVWYALAMLSSVLAMGSKQDAVIGPLLVLLYEAVFLAGGVRQLRTRWPVHLALFATWAVLARSALFAVGGHAAIADTPSPATTTVTAGFAGGKVNWWRYALTQSEVVPYYLRLAVWPDPLCIDYDDWPVATGPAAVAAGLVVTVTLLIATGVLLVRRPAVGFLLAWFFLALAPTSSVMPINDVAFEHRTYTPLAAVVTLFVVGLLSATRRLSGSAEPRPFLWAVVVLAVSFALLTASRNTAYRTTESIWRATVESRPNNRRAHHNLAILLAAHGRREEAIHHFSESARLKPSPYTSAMLGQLLLEADRPGDAVPFLRKAITEELQEGDRELFVGELPSHKLYFNLAGVLAKRGDPEEAIRMYRRAAELNPAGVEIYINATRPLAALGRWAEAAQMLRTAVRVDPKSSLTHNNLGMVLCRLGQTDDAIAQFEQASQADPNAGMVYDNWGAALVRTGRPGEAVVVFRRGAGCKPVYPRVLYGLAHALKRSGADAEAKEMFRRATEVHATLPLTLAATAWELATNPRGEVRDPLEAVRLAEIAVGATGEKLADPLAAQAAAYAAVGRFSDAAVAAEKAERLSSAAQAKVVRKMLELFRQNQVFVQPAAG</sequence>
<dbReference type="Proteomes" id="UP000324974">
    <property type="component" value="Chromosome"/>
</dbReference>
<dbReference type="PROSITE" id="PS50293">
    <property type="entry name" value="TPR_REGION"/>
    <property type="match status" value="1"/>
</dbReference>
<organism evidence="5 6">
    <name type="scientific">Limnoglobus roseus</name>
    <dbReference type="NCBI Taxonomy" id="2598579"/>
    <lineage>
        <taxon>Bacteria</taxon>
        <taxon>Pseudomonadati</taxon>
        <taxon>Planctomycetota</taxon>
        <taxon>Planctomycetia</taxon>
        <taxon>Gemmatales</taxon>
        <taxon>Gemmataceae</taxon>
        <taxon>Limnoglobus</taxon>
    </lineage>
</organism>
<name>A0A5C1AN75_9BACT</name>
<dbReference type="Pfam" id="PF13181">
    <property type="entry name" value="TPR_8"/>
    <property type="match status" value="1"/>
</dbReference>
<dbReference type="SUPFAM" id="SSF48452">
    <property type="entry name" value="TPR-like"/>
    <property type="match status" value="3"/>
</dbReference>
<dbReference type="GO" id="GO:0035269">
    <property type="term" value="P:protein O-linked glycosylation via mannose"/>
    <property type="evidence" value="ECO:0007669"/>
    <property type="project" value="TreeGrafter"/>
</dbReference>
<dbReference type="GO" id="GO:0000030">
    <property type="term" value="F:mannosyltransferase activity"/>
    <property type="evidence" value="ECO:0007669"/>
    <property type="project" value="TreeGrafter"/>
</dbReference>
<keyword evidence="4" id="KW-0812">Transmembrane</keyword>
<dbReference type="PROSITE" id="PS50005">
    <property type="entry name" value="TPR"/>
    <property type="match status" value="3"/>
</dbReference>
<feature type="transmembrane region" description="Helical" evidence="4">
    <location>
        <begin position="137"/>
        <end position="159"/>
    </location>
</feature>
<gene>
    <name evidence="5" type="ORF">PX52LOC_05391</name>
</gene>
<evidence type="ECO:0000256" key="3">
    <source>
        <dbReference type="PROSITE-ProRule" id="PRU00339"/>
    </source>
</evidence>
<feature type="transmembrane region" description="Helical" evidence="4">
    <location>
        <begin position="171"/>
        <end position="187"/>
    </location>
</feature>
<keyword evidence="4" id="KW-0472">Membrane</keyword>
<dbReference type="GO" id="GO:0030968">
    <property type="term" value="P:endoplasmic reticulum unfolded protein response"/>
    <property type="evidence" value="ECO:0007669"/>
    <property type="project" value="TreeGrafter"/>
</dbReference>
<dbReference type="Pfam" id="PF13432">
    <property type="entry name" value="TPR_16"/>
    <property type="match status" value="1"/>
</dbReference>
<feature type="transmembrane region" description="Helical" evidence="4">
    <location>
        <begin position="330"/>
        <end position="348"/>
    </location>
</feature>
<keyword evidence="1" id="KW-0677">Repeat</keyword>
<dbReference type="InterPro" id="IPR019734">
    <property type="entry name" value="TPR_rpt"/>
</dbReference>
<feature type="transmembrane region" description="Helical" evidence="4">
    <location>
        <begin position="360"/>
        <end position="378"/>
    </location>
</feature>
<reference evidence="6" key="1">
    <citation type="submission" date="2019-08" db="EMBL/GenBank/DDBJ databases">
        <title>Limnoglobus roseus gen. nov., sp. nov., a novel freshwater planctomycete with a giant genome from the family Gemmataceae.</title>
        <authorList>
            <person name="Kulichevskaya I.S."/>
            <person name="Naumoff D.G."/>
            <person name="Miroshnikov K."/>
            <person name="Ivanova A."/>
            <person name="Philippov D.A."/>
            <person name="Hakobyan A."/>
            <person name="Rijpstra I.C."/>
            <person name="Sinninghe Damste J.S."/>
            <person name="Liesack W."/>
            <person name="Dedysh S.N."/>
        </authorList>
    </citation>
    <scope>NUCLEOTIDE SEQUENCE [LARGE SCALE GENOMIC DNA]</scope>
    <source>
        <strain evidence="6">PX52</strain>
    </source>
</reference>
<dbReference type="OrthoDB" id="232771at2"/>
<dbReference type="PANTHER" id="PTHR44227">
    <property type="match status" value="1"/>
</dbReference>
<feature type="transmembrane region" description="Helical" evidence="4">
    <location>
        <begin position="390"/>
        <end position="407"/>
    </location>
</feature>
<dbReference type="PANTHER" id="PTHR44227:SF3">
    <property type="entry name" value="PROTEIN O-MANNOSYL-TRANSFERASE TMTC4"/>
    <property type="match status" value="1"/>
</dbReference>